<comment type="subunit">
    <text evidence="4">Homotrimer.</text>
</comment>
<evidence type="ECO:0000256" key="14">
    <source>
        <dbReference type="ARBA" id="ARBA00052376"/>
    </source>
</evidence>
<sequence>MLKTALCRTWLSSKTSFNTFGRRCFGHGNVSVDLQSDTGIATVTLSEPPVNSLSGEFLTSISKTMKELSADSSVSGLLITSKFHGKVFSAGLNILEMYNKSDSYLGEFWRSVQEWYIDTYNFPKPVVAAINGHAPAGGCAFALMCDYRVLLDGKTIGLNETQLGIAAPFFFTYLMSSTIGIRQAELALANGTMFSSDQALQANLVDEVVPLDLVIPNAMNQLQKMIKIPQPAFSLSKGQFRGPNVKKLLGEREEDIATFVGLLQKPYVQKVLGKYLENLKNRKK</sequence>
<evidence type="ECO:0000256" key="3">
    <source>
        <dbReference type="ARBA" id="ARBA00005254"/>
    </source>
</evidence>
<evidence type="ECO:0000256" key="20">
    <source>
        <dbReference type="ARBA" id="ARBA00082088"/>
    </source>
</evidence>
<evidence type="ECO:0000256" key="9">
    <source>
        <dbReference type="ARBA" id="ARBA00023128"/>
    </source>
</evidence>
<keyword evidence="6" id="KW-0809">Transit peptide</keyword>
<dbReference type="Pfam" id="PF00378">
    <property type="entry name" value="ECH_1"/>
    <property type="match status" value="1"/>
</dbReference>
<dbReference type="PANTHER" id="PTHR11941">
    <property type="entry name" value="ENOYL-COA HYDRATASE-RELATED"/>
    <property type="match status" value="1"/>
</dbReference>
<dbReference type="PROSITE" id="PS00166">
    <property type="entry name" value="ENOYL_COA_HYDRATASE"/>
    <property type="match status" value="1"/>
</dbReference>
<evidence type="ECO:0000256" key="16">
    <source>
        <dbReference type="ARBA" id="ARBA00056147"/>
    </source>
</evidence>
<protein>
    <recommendedName>
        <fullName evidence="17">Enoyl-CoA delta isomerase 1, mitochondrial</fullName>
    </recommendedName>
    <alternativeName>
        <fullName evidence="21">3,2-trans-enoyl-CoA isomerase</fullName>
    </alternativeName>
    <alternativeName>
        <fullName evidence="18 19">Delta(3),Delta(2)-enoyl-CoA isomerase</fullName>
    </alternativeName>
    <alternativeName>
        <fullName evidence="20">Dodecenoyl-CoA isomerase</fullName>
    </alternativeName>
</protein>
<dbReference type="FunFam" id="3.90.226.10:FF:000034">
    <property type="entry name" value="Enoyl-CoA delta isomerase 1"/>
    <property type="match status" value="1"/>
</dbReference>
<comment type="subcellular location">
    <subcellularLocation>
        <location evidence="1">Mitochondrion matrix</location>
    </subcellularLocation>
</comment>
<comment type="pathway">
    <text evidence="2">Lipid metabolism; fatty acid beta-oxidation.</text>
</comment>
<dbReference type="PANTHER" id="PTHR11941:SF45">
    <property type="entry name" value="ENOYL-COA DELTA ISOMERASE 1, MITOCHONDRIAL"/>
    <property type="match status" value="1"/>
</dbReference>
<comment type="similarity">
    <text evidence="3 22">Belongs to the enoyl-CoA hydratase/isomerase family.</text>
</comment>
<comment type="function">
    <text evidence="16">Key enzyme of fatty acid beta-oxidation. Able to isomerize both 3-cis (3Z) and 3-trans (3E) double bonds into the 2-trans (2E) form in a range of enoyl-CoA species, with a preference for (3Z)-enoyl-CoAs over (3E)-enoyl-CoAs. The catalytic efficiency of this enzyme is not affected by the fatty acyl chain length.</text>
</comment>
<evidence type="ECO:0000256" key="17">
    <source>
        <dbReference type="ARBA" id="ARBA00068317"/>
    </source>
</evidence>
<organism evidence="23">
    <name type="scientific">Phallusia mammillata</name>
    <dbReference type="NCBI Taxonomy" id="59560"/>
    <lineage>
        <taxon>Eukaryota</taxon>
        <taxon>Metazoa</taxon>
        <taxon>Chordata</taxon>
        <taxon>Tunicata</taxon>
        <taxon>Ascidiacea</taxon>
        <taxon>Phlebobranchia</taxon>
        <taxon>Ascidiidae</taxon>
        <taxon>Phallusia</taxon>
    </lineage>
</organism>
<reference evidence="23" key="1">
    <citation type="submission" date="2020-04" db="EMBL/GenBank/DDBJ databases">
        <authorList>
            <person name="Neveu A P."/>
        </authorList>
    </citation>
    <scope>NUCLEOTIDE SEQUENCE</scope>
    <source>
        <tissue evidence="23">Whole embryo</tissue>
    </source>
</reference>
<gene>
    <name evidence="23" type="primary">Eci1</name>
</gene>
<evidence type="ECO:0000256" key="19">
    <source>
        <dbReference type="ARBA" id="ARBA00078358"/>
    </source>
</evidence>
<comment type="catalytic activity">
    <reaction evidence="11">
        <text>(3Z)-hexenoyl-CoA = (2E)-hexenoyl-CoA</text>
        <dbReference type="Rhea" id="RHEA:45748"/>
        <dbReference type="ChEBI" id="CHEBI:62077"/>
        <dbReference type="ChEBI" id="CHEBI:85415"/>
    </reaction>
    <physiologicalReaction direction="left-to-right" evidence="11">
        <dbReference type="Rhea" id="RHEA:45749"/>
    </physiologicalReaction>
</comment>
<evidence type="ECO:0000256" key="5">
    <source>
        <dbReference type="ARBA" id="ARBA00022832"/>
    </source>
</evidence>
<evidence type="ECO:0000256" key="12">
    <source>
        <dbReference type="ARBA" id="ARBA00050938"/>
    </source>
</evidence>
<dbReference type="GO" id="GO:0004165">
    <property type="term" value="F:delta(3)-delta(2)-enoyl-CoA isomerase activity"/>
    <property type="evidence" value="ECO:0007669"/>
    <property type="project" value="UniProtKB-EC"/>
</dbReference>
<dbReference type="InterPro" id="IPR018376">
    <property type="entry name" value="Enoyl-CoA_hyd/isom_CS"/>
</dbReference>
<name>A0A6F9DAZ1_9ASCI</name>
<dbReference type="InterPro" id="IPR029045">
    <property type="entry name" value="ClpP/crotonase-like_dom_sf"/>
</dbReference>
<dbReference type="SUPFAM" id="SSF52096">
    <property type="entry name" value="ClpP/crotonase"/>
    <property type="match status" value="1"/>
</dbReference>
<dbReference type="AlphaFoldDB" id="A0A6F9DAZ1"/>
<evidence type="ECO:0000256" key="10">
    <source>
        <dbReference type="ARBA" id="ARBA00023235"/>
    </source>
</evidence>
<evidence type="ECO:0000256" key="2">
    <source>
        <dbReference type="ARBA" id="ARBA00005005"/>
    </source>
</evidence>
<proteinExistence type="evidence at transcript level"/>
<keyword evidence="8" id="KW-0443">Lipid metabolism</keyword>
<evidence type="ECO:0000256" key="22">
    <source>
        <dbReference type="RuleBase" id="RU003707"/>
    </source>
</evidence>
<evidence type="ECO:0000256" key="18">
    <source>
        <dbReference type="ARBA" id="ARBA00076241"/>
    </source>
</evidence>
<evidence type="ECO:0000256" key="4">
    <source>
        <dbReference type="ARBA" id="ARBA00011233"/>
    </source>
</evidence>
<evidence type="ECO:0000313" key="23">
    <source>
        <dbReference type="EMBL" id="CAB3240651.1"/>
    </source>
</evidence>
<comment type="catalytic activity">
    <reaction evidence="15">
        <text>(3Z)-octenoyl-CoA = (2E)-octenoyl-CoA</text>
        <dbReference type="Rhea" id="RHEA:46044"/>
        <dbReference type="ChEBI" id="CHEBI:62242"/>
        <dbReference type="ChEBI" id="CHEBI:85640"/>
    </reaction>
    <physiologicalReaction direction="left-to-right" evidence="15">
        <dbReference type="Rhea" id="RHEA:46045"/>
    </physiologicalReaction>
</comment>
<keyword evidence="9" id="KW-0496">Mitochondrion</keyword>
<evidence type="ECO:0000256" key="15">
    <source>
        <dbReference type="ARBA" id="ARBA00052542"/>
    </source>
</evidence>
<comment type="catalytic activity">
    <reaction evidence="13">
        <text>(2E)-tetradecenoyl-CoA = (3Z)-tetradecenoyl-CoA</text>
        <dbReference type="Rhea" id="RHEA:29847"/>
        <dbReference type="ChEBI" id="CHEBI:61405"/>
        <dbReference type="ChEBI" id="CHEBI:61968"/>
    </reaction>
    <physiologicalReaction direction="right-to-left" evidence="13">
        <dbReference type="Rhea" id="RHEA:29849"/>
    </physiologicalReaction>
</comment>
<evidence type="ECO:0000256" key="13">
    <source>
        <dbReference type="ARBA" id="ARBA00051293"/>
    </source>
</evidence>
<evidence type="ECO:0000256" key="7">
    <source>
        <dbReference type="ARBA" id="ARBA00022990"/>
    </source>
</evidence>
<evidence type="ECO:0000256" key="21">
    <source>
        <dbReference type="ARBA" id="ARBA00083575"/>
    </source>
</evidence>
<dbReference type="EMBL" id="LR784720">
    <property type="protein sequence ID" value="CAB3240651.1"/>
    <property type="molecule type" value="mRNA"/>
</dbReference>
<keyword evidence="5" id="KW-0276">Fatty acid metabolism</keyword>
<dbReference type="GO" id="GO:0005759">
    <property type="term" value="C:mitochondrial matrix"/>
    <property type="evidence" value="ECO:0007669"/>
    <property type="project" value="UniProtKB-SubCell"/>
</dbReference>
<dbReference type="InterPro" id="IPR001753">
    <property type="entry name" value="Enoyl-CoA_hydra/iso"/>
</dbReference>
<accession>A0A6F9DAZ1</accession>
<evidence type="ECO:0000256" key="1">
    <source>
        <dbReference type="ARBA" id="ARBA00004305"/>
    </source>
</evidence>
<comment type="catalytic activity">
    <reaction evidence="12">
        <text>(3Z)-decenoyl-CoA = (2E)-decenoyl-CoA</text>
        <dbReference type="Rhea" id="RHEA:77195"/>
        <dbReference type="ChEBI" id="CHEBI:61406"/>
        <dbReference type="ChEBI" id="CHEBI:195601"/>
    </reaction>
    <physiologicalReaction direction="left-to-right" evidence="12">
        <dbReference type="Rhea" id="RHEA:77196"/>
    </physiologicalReaction>
</comment>
<keyword evidence="10 23" id="KW-0413">Isomerase</keyword>
<dbReference type="Gene3D" id="3.90.226.10">
    <property type="entry name" value="2-enoyl-CoA Hydratase, Chain A, domain 1"/>
    <property type="match status" value="1"/>
</dbReference>
<evidence type="ECO:0000256" key="8">
    <source>
        <dbReference type="ARBA" id="ARBA00023098"/>
    </source>
</evidence>
<evidence type="ECO:0000256" key="6">
    <source>
        <dbReference type="ARBA" id="ARBA00022946"/>
    </source>
</evidence>
<dbReference type="CDD" id="cd06558">
    <property type="entry name" value="crotonase-like"/>
    <property type="match status" value="1"/>
</dbReference>
<keyword evidence="7" id="KW-0007">Acetylation</keyword>
<dbReference type="Gene3D" id="6.10.250.170">
    <property type="match status" value="1"/>
</dbReference>
<dbReference type="GO" id="GO:0006635">
    <property type="term" value="P:fatty acid beta-oxidation"/>
    <property type="evidence" value="ECO:0007669"/>
    <property type="project" value="TreeGrafter"/>
</dbReference>
<comment type="catalytic activity">
    <reaction evidence="14">
        <text>(3Z)-dodecenoyl-CoA = (2E)-dodecenoyl-CoA</text>
        <dbReference type="Rhea" id="RHEA:23716"/>
        <dbReference type="ChEBI" id="CHEBI:57330"/>
        <dbReference type="ChEBI" id="CHEBI:58543"/>
        <dbReference type="EC" id="5.3.3.8"/>
    </reaction>
    <physiologicalReaction direction="left-to-right" evidence="14">
        <dbReference type="Rhea" id="RHEA:23717"/>
    </physiologicalReaction>
</comment>
<evidence type="ECO:0000256" key="11">
    <source>
        <dbReference type="ARBA" id="ARBA00036336"/>
    </source>
</evidence>